<evidence type="ECO:0000313" key="5">
    <source>
        <dbReference type="Proteomes" id="UP000645555"/>
    </source>
</evidence>
<dbReference type="AlphaFoldDB" id="A0A918KAX0"/>
<dbReference type="InterPro" id="IPR000073">
    <property type="entry name" value="AB_hydrolase_1"/>
</dbReference>
<accession>A0A918KAX0</accession>
<name>A0A918KAX0_9ACTN</name>
<dbReference type="InterPro" id="IPR051601">
    <property type="entry name" value="Serine_prot/Carboxylest_S33"/>
</dbReference>
<dbReference type="Pfam" id="PF12697">
    <property type="entry name" value="Abhydrolase_6"/>
    <property type="match status" value="1"/>
</dbReference>
<dbReference type="GO" id="GO:0016787">
    <property type="term" value="F:hydrolase activity"/>
    <property type="evidence" value="ECO:0007669"/>
    <property type="project" value="UniProtKB-KW"/>
</dbReference>
<keyword evidence="4" id="KW-0560">Oxidoreductase</keyword>
<reference evidence="4" key="1">
    <citation type="journal article" date="2014" name="Int. J. Syst. Evol. Microbiol.">
        <title>Complete genome sequence of Corynebacterium casei LMG S-19264T (=DSM 44701T), isolated from a smear-ripened cheese.</title>
        <authorList>
            <consortium name="US DOE Joint Genome Institute (JGI-PGF)"/>
            <person name="Walter F."/>
            <person name="Albersmeier A."/>
            <person name="Kalinowski J."/>
            <person name="Ruckert C."/>
        </authorList>
    </citation>
    <scope>NUCLEOTIDE SEQUENCE</scope>
    <source>
        <strain evidence="4">JCM 4956</strain>
    </source>
</reference>
<keyword evidence="4" id="KW-0575">Peroxidase</keyword>
<reference evidence="4" key="2">
    <citation type="submission" date="2020-09" db="EMBL/GenBank/DDBJ databases">
        <authorList>
            <person name="Sun Q."/>
            <person name="Ohkuma M."/>
        </authorList>
    </citation>
    <scope>NUCLEOTIDE SEQUENCE</scope>
    <source>
        <strain evidence="4">JCM 4956</strain>
    </source>
</reference>
<dbReference type="Proteomes" id="UP000645555">
    <property type="component" value="Unassembled WGS sequence"/>
</dbReference>
<dbReference type="Gene3D" id="3.40.50.1820">
    <property type="entry name" value="alpha/beta hydrolase"/>
    <property type="match status" value="1"/>
</dbReference>
<comment type="caution">
    <text evidence="4">The sequence shown here is derived from an EMBL/GenBank/DDBJ whole genome shotgun (WGS) entry which is preliminary data.</text>
</comment>
<evidence type="ECO:0000259" key="3">
    <source>
        <dbReference type="Pfam" id="PF12697"/>
    </source>
</evidence>
<dbReference type="GO" id="GO:0004601">
    <property type="term" value="F:peroxidase activity"/>
    <property type="evidence" value="ECO:0007669"/>
    <property type="project" value="UniProtKB-KW"/>
</dbReference>
<comment type="similarity">
    <text evidence="1">Belongs to the peptidase S33 family.</text>
</comment>
<feature type="domain" description="AB hydrolase-1" evidence="3">
    <location>
        <begin position="16"/>
        <end position="219"/>
    </location>
</feature>
<dbReference type="SUPFAM" id="SSF53474">
    <property type="entry name" value="alpha/beta-Hydrolases"/>
    <property type="match status" value="1"/>
</dbReference>
<keyword evidence="5" id="KW-1185">Reference proteome</keyword>
<dbReference type="PANTHER" id="PTHR43248">
    <property type="entry name" value="2-SUCCINYL-6-HYDROXY-2,4-CYCLOHEXADIENE-1-CARBOXYLATE SYNTHASE"/>
    <property type="match status" value="1"/>
</dbReference>
<dbReference type="RefSeq" id="WP_190035562.1">
    <property type="nucleotide sequence ID" value="NZ_BMWD01000007.1"/>
</dbReference>
<proteinExistence type="inferred from homology"/>
<evidence type="ECO:0000313" key="4">
    <source>
        <dbReference type="EMBL" id="GGX57050.1"/>
    </source>
</evidence>
<sequence>MQLNTRTWGSGDRTAVLVHGIMSDSRTWRRVGPALADRGYRVVAVDLRGHGASPRGEYSPAHFARDLVDTLPGRADVAIGHSLGGLALSLAVDRLRPRRAVYCDPVWATSAPGGTVDAAAFVAGKHAVREDIVALNPRWEEADVDIELATLADWDAESAHFLGGRPLFGFLPTQPVVPSLVQLADPSFLIGAEDAAHLRRNHFEVRTVAKAGHTIHRDDFDGFMRSLEGWI</sequence>
<organism evidence="4 5">
    <name type="scientific">Streptomyces fructofermentans</name>
    <dbReference type="NCBI Taxonomy" id="152141"/>
    <lineage>
        <taxon>Bacteria</taxon>
        <taxon>Bacillati</taxon>
        <taxon>Actinomycetota</taxon>
        <taxon>Actinomycetes</taxon>
        <taxon>Kitasatosporales</taxon>
        <taxon>Streptomycetaceae</taxon>
        <taxon>Streptomyces</taxon>
    </lineage>
</organism>
<gene>
    <name evidence="4" type="primary">bpoA</name>
    <name evidence="4" type="ORF">GCM10010515_25720</name>
</gene>
<dbReference type="EMBL" id="BMWD01000007">
    <property type="protein sequence ID" value="GGX57050.1"/>
    <property type="molecule type" value="Genomic_DNA"/>
</dbReference>
<evidence type="ECO:0000256" key="2">
    <source>
        <dbReference type="ARBA" id="ARBA00022801"/>
    </source>
</evidence>
<evidence type="ECO:0000256" key="1">
    <source>
        <dbReference type="ARBA" id="ARBA00010088"/>
    </source>
</evidence>
<protein>
    <submittedName>
        <fullName evidence="4">Peroxidase</fullName>
    </submittedName>
</protein>
<dbReference type="InterPro" id="IPR029058">
    <property type="entry name" value="AB_hydrolase_fold"/>
</dbReference>
<dbReference type="PANTHER" id="PTHR43248:SF2">
    <property type="entry name" value="PROLYL AMINOPEPTIDASE"/>
    <property type="match status" value="1"/>
</dbReference>
<keyword evidence="2" id="KW-0378">Hydrolase</keyword>